<reference evidence="6" key="1">
    <citation type="submission" date="2018-12" db="EMBL/GenBank/DDBJ databases">
        <title>Tengunoibacter tsumagoiensis gen. nov., sp. nov., Dictyobacter kobayashii sp. nov., D. alpinus sp. nov., and D. joshuensis sp. nov. and description of Dictyobacteraceae fam. nov. within the order Ktedonobacterales isolated from Tengu-no-mugimeshi.</title>
        <authorList>
            <person name="Wang C.M."/>
            <person name="Zheng Y."/>
            <person name="Sakai Y."/>
            <person name="Toyoda A."/>
            <person name="Minakuchi Y."/>
            <person name="Abe K."/>
            <person name="Yokota A."/>
            <person name="Yabe S."/>
        </authorList>
    </citation>
    <scope>NUCLEOTIDE SEQUENCE [LARGE SCALE GENOMIC DNA]</scope>
    <source>
        <strain evidence="6">Uno3</strain>
    </source>
</reference>
<dbReference type="NCBIfam" id="NF006050">
    <property type="entry name" value="PRK08197.1"/>
    <property type="match status" value="1"/>
</dbReference>
<dbReference type="Gene3D" id="3.40.50.1100">
    <property type="match status" value="2"/>
</dbReference>
<feature type="domain" description="Tryptophan synthase beta chain-like PALP" evidence="4">
    <location>
        <begin position="43"/>
        <end position="352"/>
    </location>
</feature>
<dbReference type="PROSITE" id="PS00165">
    <property type="entry name" value="DEHYDRATASE_SER_THR"/>
    <property type="match status" value="1"/>
</dbReference>
<dbReference type="SUPFAM" id="SSF53686">
    <property type="entry name" value="Tryptophan synthase beta subunit-like PLP-dependent enzymes"/>
    <property type="match status" value="1"/>
</dbReference>
<evidence type="ECO:0000313" key="6">
    <source>
        <dbReference type="Proteomes" id="UP000287352"/>
    </source>
</evidence>
<dbReference type="GO" id="GO:0006567">
    <property type="term" value="P:L-threonine catabolic process"/>
    <property type="evidence" value="ECO:0007669"/>
    <property type="project" value="TreeGrafter"/>
</dbReference>
<keyword evidence="2" id="KW-0663">Pyridoxal phosphate</keyword>
<organism evidence="5 6">
    <name type="scientific">Tengunoibacter tsumagoiensis</name>
    <dbReference type="NCBI Taxonomy" id="2014871"/>
    <lineage>
        <taxon>Bacteria</taxon>
        <taxon>Bacillati</taxon>
        <taxon>Chloroflexota</taxon>
        <taxon>Ktedonobacteria</taxon>
        <taxon>Ktedonobacterales</taxon>
        <taxon>Dictyobacteraceae</taxon>
        <taxon>Tengunoibacter</taxon>
    </lineage>
</organism>
<evidence type="ECO:0000256" key="1">
    <source>
        <dbReference type="ARBA" id="ARBA00001933"/>
    </source>
</evidence>
<comment type="caution">
    <text evidence="5">The sequence shown here is derived from an EMBL/GenBank/DDBJ whole genome shotgun (WGS) entry which is preliminary data.</text>
</comment>
<dbReference type="GO" id="GO:0004794">
    <property type="term" value="F:threonine deaminase activity"/>
    <property type="evidence" value="ECO:0007669"/>
    <property type="project" value="TreeGrafter"/>
</dbReference>
<name>A0A402A2A9_9CHLR</name>
<evidence type="ECO:0000256" key="2">
    <source>
        <dbReference type="ARBA" id="ARBA00022898"/>
    </source>
</evidence>
<dbReference type="InterPro" id="IPR050147">
    <property type="entry name" value="Ser/Thr_Dehydratase"/>
</dbReference>
<sequence length="362" mass="38503">MLAQYDLSALKNEMRREELSGRPATMWRYHELLPVRTPQSVQSLGEGMTPLLPAPRLAPKGLKQTAQVFVKDEGQNPTGSFKARGMSAAVSRAFELGVRGVITPTAGNAGAAMSAYAARAGLPAYVTAPEDAPQACIKQAHLYGAEVELLAGLISDAGRLATERAIQRGLFNVATLREPYRVEGKKTMGLELAEQLGWRLPTAIIYPAGGGTGVVGMWKAFSELYSLGWLTESPLPRMIVVQAEGCAPLVQAWNQGSTEATPWPSDQATTQAAGLRVPSAIGDRLILQAIRESAGTALSVSDEEMKQMVHYAAQQEGMLISLEAAATLAAYHRLLANNSLSADDEVVLFFTGSGLADLGLPG</sequence>
<dbReference type="InterPro" id="IPR000634">
    <property type="entry name" value="Ser/Thr_deHydtase_PyrdxlP-BS"/>
</dbReference>
<accession>A0A402A2A9</accession>
<dbReference type="PANTHER" id="PTHR48078">
    <property type="entry name" value="THREONINE DEHYDRATASE, MITOCHONDRIAL-RELATED"/>
    <property type="match status" value="1"/>
</dbReference>
<dbReference type="GO" id="GO:0006565">
    <property type="term" value="P:L-serine catabolic process"/>
    <property type="evidence" value="ECO:0007669"/>
    <property type="project" value="TreeGrafter"/>
</dbReference>
<dbReference type="GO" id="GO:0030170">
    <property type="term" value="F:pyridoxal phosphate binding"/>
    <property type="evidence" value="ECO:0007669"/>
    <property type="project" value="InterPro"/>
</dbReference>
<dbReference type="CDD" id="cd01563">
    <property type="entry name" value="Thr-synth_1"/>
    <property type="match status" value="1"/>
</dbReference>
<comment type="cofactor">
    <cofactor evidence="1">
        <name>pyridoxal 5'-phosphate</name>
        <dbReference type="ChEBI" id="CHEBI:597326"/>
    </cofactor>
</comment>
<dbReference type="GO" id="GO:0009097">
    <property type="term" value="P:isoleucine biosynthetic process"/>
    <property type="evidence" value="ECO:0007669"/>
    <property type="project" value="TreeGrafter"/>
</dbReference>
<keyword evidence="6" id="KW-1185">Reference proteome</keyword>
<gene>
    <name evidence="5" type="primary">thrC</name>
    <name evidence="5" type="ORF">KTT_31230</name>
</gene>
<dbReference type="EMBL" id="BIFR01000001">
    <property type="protein sequence ID" value="GCE13264.1"/>
    <property type="molecule type" value="Genomic_DNA"/>
</dbReference>
<dbReference type="Pfam" id="PF00291">
    <property type="entry name" value="PALP"/>
    <property type="match status" value="1"/>
</dbReference>
<proteinExistence type="predicted"/>
<dbReference type="AlphaFoldDB" id="A0A402A2A9"/>
<dbReference type="Proteomes" id="UP000287352">
    <property type="component" value="Unassembled WGS sequence"/>
</dbReference>
<dbReference type="InterPro" id="IPR036052">
    <property type="entry name" value="TrpB-like_PALP_sf"/>
</dbReference>
<evidence type="ECO:0000259" key="4">
    <source>
        <dbReference type="Pfam" id="PF00291"/>
    </source>
</evidence>
<dbReference type="InterPro" id="IPR001926">
    <property type="entry name" value="TrpB-like_PALP"/>
</dbReference>
<protein>
    <submittedName>
        <fullName evidence="5">Threonine synthase</fullName>
    </submittedName>
</protein>
<dbReference type="GO" id="GO:0003941">
    <property type="term" value="F:L-serine ammonia-lyase activity"/>
    <property type="evidence" value="ECO:0007669"/>
    <property type="project" value="TreeGrafter"/>
</dbReference>
<evidence type="ECO:0000256" key="3">
    <source>
        <dbReference type="ARBA" id="ARBA00023239"/>
    </source>
</evidence>
<evidence type="ECO:0000313" key="5">
    <source>
        <dbReference type="EMBL" id="GCE13264.1"/>
    </source>
</evidence>
<keyword evidence="3" id="KW-0456">Lyase</keyword>
<dbReference type="PANTHER" id="PTHR48078:SF6">
    <property type="entry name" value="L-THREONINE DEHYDRATASE CATABOLIC TDCB"/>
    <property type="match status" value="1"/>
</dbReference>